<accession>A0A8S5N8I7</accession>
<name>A0A8S5N8I7_9CAUD</name>
<proteinExistence type="predicted"/>
<evidence type="ECO:0000313" key="1">
    <source>
        <dbReference type="EMBL" id="DAD90993.1"/>
    </source>
</evidence>
<sequence>MAFFTSAIRSGLLSEYVLHDTLNLIRESSEPDSISGH</sequence>
<organism evidence="1">
    <name type="scientific">Siphoviridae sp. ctpLW14</name>
    <dbReference type="NCBI Taxonomy" id="2826464"/>
    <lineage>
        <taxon>Viruses</taxon>
        <taxon>Duplodnaviria</taxon>
        <taxon>Heunggongvirae</taxon>
        <taxon>Uroviricota</taxon>
        <taxon>Caudoviricetes</taxon>
    </lineage>
</organism>
<reference evidence="1" key="1">
    <citation type="journal article" date="2021" name="Proc. Natl. Acad. Sci. U.S.A.">
        <title>A Catalog of Tens of Thousands of Viruses from Human Metagenomes Reveals Hidden Associations with Chronic Diseases.</title>
        <authorList>
            <person name="Tisza M.J."/>
            <person name="Buck C.B."/>
        </authorList>
    </citation>
    <scope>NUCLEOTIDE SEQUENCE</scope>
    <source>
        <strain evidence="1">CtpLW14</strain>
    </source>
</reference>
<dbReference type="EMBL" id="BK015100">
    <property type="protein sequence ID" value="DAD90993.1"/>
    <property type="molecule type" value="Genomic_DNA"/>
</dbReference>
<protein>
    <submittedName>
        <fullName evidence="1">Uncharacterized protein</fullName>
    </submittedName>
</protein>